<keyword evidence="3" id="KW-1185">Reference proteome</keyword>
<protein>
    <submittedName>
        <fullName evidence="2">Uncharacterized protein</fullName>
    </submittedName>
</protein>
<sequence length="86" mass="9177">MEGCEKNTQHHPVRQAQGAFSDSGNAHGNDRDADLNAGVTRITVVTHVMGMTGAYPMDRVCALSPDKVAVSCDGCPVVYWPIYAGQ</sequence>
<proteinExistence type="predicted"/>
<reference evidence="2 3" key="1">
    <citation type="submission" date="2018-09" db="EMBL/GenBank/DDBJ databases">
        <title>Genome sequence and characterization of the bcs clusters for the production of nanocellulose from the low pH resistant strain Komagataeibacter medellinensis ID13488.</title>
        <authorList>
            <person name="Hernandez-Arriaga A.M."/>
            <person name="Del Cerro C."/>
            <person name="Urbina L."/>
            <person name="Eceiza A."/>
            <person name="Retegi A."/>
            <person name="Prieto M.A."/>
        </authorList>
    </citation>
    <scope>NUCLEOTIDE SEQUENCE [LARGE SCALE GENOMIC DNA]</scope>
    <source>
        <strain evidence="2 3">ID13488</strain>
    </source>
</reference>
<feature type="region of interest" description="Disordered" evidence="1">
    <location>
        <begin position="1"/>
        <end position="35"/>
    </location>
</feature>
<gene>
    <name evidence="2" type="ORF">D3W54_12395</name>
</gene>
<name>A0ABQ6W0B3_9PROT</name>
<evidence type="ECO:0000256" key="1">
    <source>
        <dbReference type="SAM" id="MobiDB-lite"/>
    </source>
</evidence>
<evidence type="ECO:0000313" key="2">
    <source>
        <dbReference type="EMBL" id="KAB8124858.1"/>
    </source>
</evidence>
<dbReference type="Proteomes" id="UP000427842">
    <property type="component" value="Unassembled WGS sequence"/>
</dbReference>
<comment type="caution">
    <text evidence="2">The sequence shown here is derived from an EMBL/GenBank/DDBJ whole genome shotgun (WGS) entry which is preliminary data.</text>
</comment>
<dbReference type="EMBL" id="QYAZ01000001">
    <property type="protein sequence ID" value="KAB8124858.1"/>
    <property type="molecule type" value="Genomic_DNA"/>
</dbReference>
<evidence type="ECO:0000313" key="3">
    <source>
        <dbReference type="Proteomes" id="UP000427842"/>
    </source>
</evidence>
<accession>A0ABQ6W0B3</accession>
<organism evidence="2 3">
    <name type="scientific">Komagataeibacter medellinensis</name>
    <dbReference type="NCBI Taxonomy" id="1177712"/>
    <lineage>
        <taxon>Bacteria</taxon>
        <taxon>Pseudomonadati</taxon>
        <taxon>Pseudomonadota</taxon>
        <taxon>Alphaproteobacteria</taxon>
        <taxon>Acetobacterales</taxon>
        <taxon>Acetobacteraceae</taxon>
        <taxon>Komagataeibacter</taxon>
    </lineage>
</organism>